<feature type="region of interest" description="Disordered" evidence="1">
    <location>
        <begin position="603"/>
        <end position="636"/>
    </location>
</feature>
<accession>A0A836KAG4</accession>
<organism evidence="2 3">
    <name type="scientific">Leishmania orientalis</name>
    <dbReference type="NCBI Taxonomy" id="2249476"/>
    <lineage>
        <taxon>Eukaryota</taxon>
        <taxon>Discoba</taxon>
        <taxon>Euglenozoa</taxon>
        <taxon>Kinetoplastea</taxon>
        <taxon>Metakinetoplastina</taxon>
        <taxon>Trypanosomatida</taxon>
        <taxon>Trypanosomatidae</taxon>
        <taxon>Leishmaniinae</taxon>
        <taxon>Leishmania</taxon>
    </lineage>
</organism>
<proteinExistence type="predicted"/>
<evidence type="ECO:0000313" key="2">
    <source>
        <dbReference type="EMBL" id="KAG5464977.1"/>
    </source>
</evidence>
<evidence type="ECO:0000313" key="3">
    <source>
        <dbReference type="Proteomes" id="UP000674143"/>
    </source>
</evidence>
<feature type="region of interest" description="Disordered" evidence="1">
    <location>
        <begin position="889"/>
        <end position="918"/>
    </location>
</feature>
<comment type="caution">
    <text evidence="2">The sequence shown here is derived from an EMBL/GenBank/DDBJ whole genome shotgun (WGS) entry which is preliminary data.</text>
</comment>
<name>A0A836KAG4_9TRYP</name>
<dbReference type="RefSeq" id="XP_067058608.1">
    <property type="nucleotide sequence ID" value="XM_067202507.1"/>
</dbReference>
<keyword evidence="3" id="KW-1185">Reference proteome</keyword>
<feature type="region of interest" description="Disordered" evidence="1">
    <location>
        <begin position="386"/>
        <end position="411"/>
    </location>
</feature>
<dbReference type="KEGG" id="loi:92356441"/>
<dbReference type="GeneID" id="92356441"/>
<dbReference type="EMBL" id="JAFHLR010000036">
    <property type="protein sequence ID" value="KAG5464977.1"/>
    <property type="molecule type" value="Genomic_DNA"/>
</dbReference>
<reference evidence="3" key="2">
    <citation type="journal article" date="2021" name="Sci. Data">
        <title>Chromosome-scale genome sequencing, assembly and annotation of six genomes from subfamily Leishmaniinae.</title>
        <authorList>
            <person name="Almutairi H."/>
            <person name="Urbaniak M.D."/>
            <person name="Bates M.D."/>
            <person name="Jariyapan N."/>
            <person name="Kwakye-Nuako G."/>
            <person name="Thomaz Soccol V."/>
            <person name="Al-Salem W.S."/>
            <person name="Dillon R.J."/>
            <person name="Bates P.A."/>
            <person name="Gatherer D."/>
        </authorList>
    </citation>
    <scope>NUCLEOTIDE SEQUENCE [LARGE SCALE GENOMIC DNA]</scope>
</reference>
<sequence>MNEVGVYPTFELSTSLNAVAPAPTKHASDSDAPFTQYLSSSPPAETSTIVIGADGDNSKSSNSVAAVATAAVALIPHCHSSAARRAGEHSSLVLSSEAEQSLGDVTSNLHVDEGVAMLPTPFNLMSRRATLPFTAGTTNHGDGGANASEGAFRFALPTLVGRSETLYAQDFTSCAAHTRVTFMAEREPSGAHQQLPVDRRDFSCPANVDKVAAEDVPAAGRGRLSLSDSLISALGAARDDGPARQAMDVACTPCSSTGAAFTPLTTAGMSHAERYFSSLCAKWRPGAIFSFDSEAASSSSLCLCAVGNDTDPSFPSCGCSCLTPRPNRNSASRLLSTTMPPLAPPSGVPAAASTPAAPAQLMVQRFSSSTPRDALSATTIPTVAAATSSASDDGDEAHLPALFPDTGAGADAALHTDREGRQVDAERVLGLSGYPAAATCILAEIPSTLHAAFTAKRDGEVSDERILPCPGVSGTAAGTNTERETSVNRTPNHVLVQPNTLLLTDLTREMCSSCAVTGITSRAAQLSSSMQLLGLHERKSVAASLSAPQPLQLHGPCGGDTAASKLECPLELMTDPQEQKRGFLLPFSPRDATTRGGEHRLYSISGDPPAAATDASLTRSPLSPPWPPLTRARRCGSADTPAEMNLLPEEGAEVCRLSRPDTHDEEETLTLTSGQLSRSVWRELDGTTEGCRGLSDTVLTAPATPRSRSAGISMGSSGDAAAASVNPACAFFLPFLQSHLSKWLRWVNHRYHGVVRRISGVTGEERSLPKSGGAFQKRDYNDSSGCRSFFPPEASAEAVDNGNADFHDVCPSKGDIPHLSLTLSLSGSLINSSLEGEPSRDTWTQEALSSLTTPWNGGGNSSWLSVGLQAEQRGVVCATGELMQLRSSIAAAPPPPPSSSSRDAPFPTSSGKRPCVSPTLQGLSLSAESLMASQIFSGSAPQWPSRGLVGLLNSSATCACLSGDYHSSSLHSSLGCRSRMGGSTASTIADDRHRDTLYRLFHQPPSSLMGNVTECYKAYQAMMETFSKGHHSLSWGELGLLLRPEDYLDYRALFPPQHFVNFEDFVEFVEVLSVRYRR</sequence>
<feature type="region of interest" description="Disordered" evidence="1">
    <location>
        <begin position="332"/>
        <end position="355"/>
    </location>
</feature>
<reference evidence="3" key="1">
    <citation type="journal article" date="2021" name="Microbiol. Resour. Announc.">
        <title>LGAAP: Leishmaniinae Genome Assembly and Annotation Pipeline.</title>
        <authorList>
            <person name="Almutairi H."/>
            <person name="Urbaniak M.D."/>
            <person name="Bates M.D."/>
            <person name="Jariyapan N."/>
            <person name="Kwakye-Nuako G."/>
            <person name="Thomaz-Soccol V."/>
            <person name="Al-Salem W.S."/>
            <person name="Dillon R.J."/>
            <person name="Bates P.A."/>
            <person name="Gatherer D."/>
        </authorList>
    </citation>
    <scope>NUCLEOTIDE SEQUENCE [LARGE SCALE GENOMIC DNA]</scope>
</reference>
<feature type="region of interest" description="Disordered" evidence="1">
    <location>
        <begin position="468"/>
        <end position="487"/>
    </location>
</feature>
<dbReference type="AlphaFoldDB" id="A0A836KAG4"/>
<gene>
    <name evidence="2" type="ORF">LSCM4_00425</name>
</gene>
<protein>
    <submittedName>
        <fullName evidence="2">Uncharacterized protein</fullName>
    </submittedName>
</protein>
<dbReference type="Proteomes" id="UP000674143">
    <property type="component" value="Unassembled WGS sequence"/>
</dbReference>
<evidence type="ECO:0000256" key="1">
    <source>
        <dbReference type="SAM" id="MobiDB-lite"/>
    </source>
</evidence>